<dbReference type="InterPro" id="IPR043147">
    <property type="entry name" value="Penicillin_amidase_A-knob"/>
</dbReference>
<proteinExistence type="inferred from homology"/>
<keyword evidence="5" id="KW-0479">Metal-binding</keyword>
<evidence type="ECO:0000256" key="4">
    <source>
        <dbReference type="PIRSR" id="PIRSR001227-1"/>
    </source>
</evidence>
<reference evidence="7 8" key="1">
    <citation type="submission" date="2020-06" db="EMBL/GenBank/DDBJ databases">
        <title>Schlegella sp. ID0723 isolated from air conditioner.</title>
        <authorList>
            <person name="Kim D.Y."/>
            <person name="Kim D.-U."/>
        </authorList>
    </citation>
    <scope>NUCLEOTIDE SEQUENCE [LARGE SCALE GENOMIC DNA]</scope>
    <source>
        <strain evidence="7 8">ID0723</strain>
    </source>
</reference>
<keyword evidence="5" id="KW-0106">Calcium</keyword>
<dbReference type="GO" id="GO:0016811">
    <property type="term" value="F:hydrolase activity, acting on carbon-nitrogen (but not peptide) bonds, in linear amides"/>
    <property type="evidence" value="ECO:0007669"/>
    <property type="project" value="InterPro"/>
</dbReference>
<keyword evidence="3" id="KW-0865">Zymogen</keyword>
<evidence type="ECO:0000313" key="8">
    <source>
        <dbReference type="Proteomes" id="UP000529637"/>
    </source>
</evidence>
<evidence type="ECO:0000256" key="5">
    <source>
        <dbReference type="PIRSR" id="PIRSR001227-2"/>
    </source>
</evidence>
<dbReference type="InterPro" id="IPR043146">
    <property type="entry name" value="Penicillin_amidase_N_B-knob"/>
</dbReference>
<dbReference type="Proteomes" id="UP000529637">
    <property type="component" value="Unassembled WGS sequence"/>
</dbReference>
<dbReference type="RefSeq" id="WP_176065937.1">
    <property type="nucleotide sequence ID" value="NZ_JABWMJ010000001.1"/>
</dbReference>
<evidence type="ECO:0000256" key="6">
    <source>
        <dbReference type="SAM" id="SignalP"/>
    </source>
</evidence>
<dbReference type="InterPro" id="IPR023343">
    <property type="entry name" value="Penicillin_amidase_dom1"/>
</dbReference>
<evidence type="ECO:0000256" key="2">
    <source>
        <dbReference type="ARBA" id="ARBA00022801"/>
    </source>
</evidence>
<dbReference type="EMBL" id="JABWMJ010000001">
    <property type="protein sequence ID" value="NUZ04753.1"/>
    <property type="molecule type" value="Genomic_DNA"/>
</dbReference>
<feature type="binding site" evidence="5">
    <location>
        <position position="356"/>
    </location>
    <ligand>
        <name>Ca(2+)</name>
        <dbReference type="ChEBI" id="CHEBI:29108"/>
    </ligand>
</feature>
<feature type="chain" id="PRO_5030603119" evidence="6">
    <location>
        <begin position="20"/>
        <end position="820"/>
    </location>
</feature>
<feature type="signal peptide" evidence="6">
    <location>
        <begin position="1"/>
        <end position="19"/>
    </location>
</feature>
<evidence type="ECO:0000256" key="1">
    <source>
        <dbReference type="ARBA" id="ARBA00006586"/>
    </source>
</evidence>
<gene>
    <name evidence="7" type="ORF">HQN59_03160</name>
</gene>
<dbReference type="Gene3D" id="3.60.20.10">
    <property type="entry name" value="Glutamine Phosphoribosylpyrophosphate, subunit 1, domain 1"/>
    <property type="match status" value="1"/>
</dbReference>
<dbReference type="Pfam" id="PF01804">
    <property type="entry name" value="Penicil_amidase"/>
    <property type="match status" value="1"/>
</dbReference>
<evidence type="ECO:0000313" key="7">
    <source>
        <dbReference type="EMBL" id="NUZ04753.1"/>
    </source>
</evidence>
<evidence type="ECO:0000256" key="3">
    <source>
        <dbReference type="ARBA" id="ARBA00023145"/>
    </source>
</evidence>
<dbReference type="PANTHER" id="PTHR34218:SF4">
    <property type="entry name" value="ACYL-HOMOSERINE LACTONE ACYLASE QUIP"/>
    <property type="match status" value="1"/>
</dbReference>
<dbReference type="Gene3D" id="2.30.120.10">
    <property type="match status" value="1"/>
</dbReference>
<comment type="cofactor">
    <cofactor evidence="5">
        <name>Ca(2+)</name>
        <dbReference type="ChEBI" id="CHEBI:29108"/>
    </cofactor>
    <text evidence="5">Binds 1 Ca(2+) ion per dimer.</text>
</comment>
<dbReference type="PIRSF" id="PIRSF001227">
    <property type="entry name" value="Pen_acylase"/>
    <property type="match status" value="1"/>
</dbReference>
<dbReference type="Gene3D" id="1.10.439.10">
    <property type="entry name" value="Penicillin Amidohydrolase, domain 1"/>
    <property type="match status" value="1"/>
</dbReference>
<keyword evidence="6" id="KW-0732">Signal</keyword>
<dbReference type="AlphaFoldDB" id="A0A7Y6NKA1"/>
<organism evidence="7 8">
    <name type="scientific">Piscinibacter koreensis</name>
    <dbReference type="NCBI Taxonomy" id="2742824"/>
    <lineage>
        <taxon>Bacteria</taxon>
        <taxon>Pseudomonadati</taxon>
        <taxon>Pseudomonadota</taxon>
        <taxon>Betaproteobacteria</taxon>
        <taxon>Burkholderiales</taxon>
        <taxon>Sphaerotilaceae</taxon>
        <taxon>Piscinibacter</taxon>
    </lineage>
</organism>
<comment type="similarity">
    <text evidence="1">Belongs to the peptidase S45 family.</text>
</comment>
<keyword evidence="8" id="KW-1185">Reference proteome</keyword>
<dbReference type="InterPro" id="IPR002692">
    <property type="entry name" value="S45"/>
</dbReference>
<protein>
    <submittedName>
        <fullName evidence="7">Penicillin acylase family protein</fullName>
    </submittedName>
</protein>
<dbReference type="GO" id="GO:0017000">
    <property type="term" value="P:antibiotic biosynthetic process"/>
    <property type="evidence" value="ECO:0007669"/>
    <property type="project" value="InterPro"/>
</dbReference>
<dbReference type="Gene3D" id="1.10.1400.10">
    <property type="match status" value="1"/>
</dbReference>
<feature type="active site" description="Nucleophile" evidence="4">
    <location>
        <position position="280"/>
    </location>
</feature>
<dbReference type="SUPFAM" id="SSF56235">
    <property type="entry name" value="N-terminal nucleophile aminohydrolases (Ntn hydrolases)"/>
    <property type="match status" value="1"/>
</dbReference>
<dbReference type="GO" id="GO:0046872">
    <property type="term" value="F:metal ion binding"/>
    <property type="evidence" value="ECO:0007669"/>
    <property type="project" value="UniProtKB-KW"/>
</dbReference>
<sequence>MAFLSRVHAALAAPLLLLGACGGGGGDDDGPGVSVPGVSQSVEIVRDTTGVSHIYAQNQRDLFFAQGYSAARDRLWQLDQWRRRGEGKMAEQFGPRFVAADAAARKFLFRGDLEAEYASYHPDGKAILTAFADGINAYVDEVQADPTKLPVEFQLTGTSPGRWSVTSSLIRIYGITRNVSDEVTMARRVAGLGVATTEQWSDRIPEKPIQVPAGSDPSVITTAILAEYNLARNGMAFQASDFPRSPLGAVDRERLADALSAANRTIERSPEEIEALRHESNNWTISGSRTATGKPILANDPHRNIDMPSLRYMVHLNAPGWNVIGAGEPALPGVSIGHNERVAFGLTIFAFGDEEDLYVYDTNPADPNQYRYQGGWESMRVVNESIPVRGQAAQTAPLKFTRHGPVVFEDTANRRAFAVRAAYLEFPGTAAYLASLRLNQARNWSEFSEGMARHLTPGENMVYADVDGNIAWFGGALAPIRPNADWSGLLPVPGDGRYEWAGYLSGNLLPRILNPAPGFYSSANEYNVPDNYAYKGLTNTRGWADPYRQQRIQEVLAANNRQTVADSAKLQFDELSIPARTLVPMLTGLTSTDPDVTDALNRLRAWNYVESVDSVAATIFELWLPRVLTRVSQTVVPQSARALIGTLSRPVVFRYLATPNSTFGSDPIAGRNAALLETLKATMTDLRTRQGNDPANWQWGKLHHIQFEHELSSFLAPATAASFATERFPVGGSGDTVHRASYRTSDFRVTSGASYRQVVDLSDWDKSIWINVPGQSSDPKSPYYKNLLEAWSKGEYFPMVFSRAAVESKRGDTLTLRPAR</sequence>
<name>A0A7Y6NKA1_9BURK</name>
<accession>A0A7Y6NKA1</accession>
<dbReference type="PROSITE" id="PS51257">
    <property type="entry name" value="PROKAR_LIPOPROTEIN"/>
    <property type="match status" value="1"/>
</dbReference>
<dbReference type="PANTHER" id="PTHR34218">
    <property type="entry name" value="PEPTIDASE S45 PENICILLIN AMIDASE"/>
    <property type="match status" value="1"/>
</dbReference>
<comment type="caution">
    <text evidence="7">The sequence shown here is derived from an EMBL/GenBank/DDBJ whole genome shotgun (WGS) entry which is preliminary data.</text>
</comment>
<feature type="binding site" evidence="5">
    <location>
        <position position="353"/>
    </location>
    <ligand>
        <name>Ca(2+)</name>
        <dbReference type="ChEBI" id="CHEBI:29108"/>
    </ligand>
</feature>
<dbReference type="InterPro" id="IPR014395">
    <property type="entry name" value="Pen/GL7ACA/AHL_acylase"/>
</dbReference>
<dbReference type="InterPro" id="IPR029055">
    <property type="entry name" value="Ntn_hydrolases_N"/>
</dbReference>
<keyword evidence="2" id="KW-0378">Hydrolase</keyword>
<dbReference type="CDD" id="cd03747">
    <property type="entry name" value="Ntn_PGA_like"/>
    <property type="match status" value="1"/>
</dbReference>